<dbReference type="Proteomes" id="UP000789366">
    <property type="component" value="Unassembled WGS sequence"/>
</dbReference>
<gene>
    <name evidence="1" type="ORF">SPELUC_LOCUS12835</name>
</gene>
<feature type="non-terminal residue" evidence="1">
    <location>
        <position position="1"/>
    </location>
</feature>
<accession>A0ACA9PX43</accession>
<evidence type="ECO:0000313" key="2">
    <source>
        <dbReference type="Proteomes" id="UP000789366"/>
    </source>
</evidence>
<sequence length="247" mass="28078">RNLEQVHYTPTHYPTVRPSTPPMRRRVNSPFSLKMENDMFRDQGINKHHGNYDQMFAWAKEQVKSTGKVNLPFGKDGSFVGGPYPNDDDFILPPPMIRPTPRGIPRGSPPRRMMVPPPNYPHHPHHNATKPRMIPRSGIEVKRTSNQQMRVPEMNESGVVEKCVNIASNVKDVEESIERASHTHSRTHISYRVTALEPISPFIKQVERYTPKSLEIIEAGHCRLAFPKDDSLQVTAIGLHLNTTGDN</sequence>
<proteinExistence type="predicted"/>
<reference evidence="1" key="1">
    <citation type="submission" date="2021-06" db="EMBL/GenBank/DDBJ databases">
        <authorList>
            <person name="Kallberg Y."/>
            <person name="Tangrot J."/>
            <person name="Rosling A."/>
        </authorList>
    </citation>
    <scope>NUCLEOTIDE SEQUENCE</scope>
    <source>
        <strain evidence="1">28 12/20/2015</strain>
    </source>
</reference>
<dbReference type="EMBL" id="CAJVPW010031688">
    <property type="protein sequence ID" value="CAG8727087.1"/>
    <property type="molecule type" value="Genomic_DNA"/>
</dbReference>
<name>A0ACA9PX43_9GLOM</name>
<keyword evidence="2" id="KW-1185">Reference proteome</keyword>
<evidence type="ECO:0000313" key="1">
    <source>
        <dbReference type="EMBL" id="CAG8727087.1"/>
    </source>
</evidence>
<comment type="caution">
    <text evidence="1">The sequence shown here is derived from an EMBL/GenBank/DDBJ whole genome shotgun (WGS) entry which is preliminary data.</text>
</comment>
<protein>
    <submittedName>
        <fullName evidence="1">5822_t:CDS:1</fullName>
    </submittedName>
</protein>
<organism evidence="1 2">
    <name type="scientific">Cetraspora pellucida</name>
    <dbReference type="NCBI Taxonomy" id="1433469"/>
    <lineage>
        <taxon>Eukaryota</taxon>
        <taxon>Fungi</taxon>
        <taxon>Fungi incertae sedis</taxon>
        <taxon>Mucoromycota</taxon>
        <taxon>Glomeromycotina</taxon>
        <taxon>Glomeromycetes</taxon>
        <taxon>Diversisporales</taxon>
        <taxon>Gigasporaceae</taxon>
        <taxon>Cetraspora</taxon>
    </lineage>
</organism>